<dbReference type="Pfam" id="PF23980">
    <property type="entry name" value="Phage_tail_tube_init"/>
    <property type="match status" value="1"/>
</dbReference>
<evidence type="ECO:0000256" key="1">
    <source>
        <dbReference type="SAM" id="MobiDB-lite"/>
    </source>
</evidence>
<sequence>MTIANGKSRLQRIAFEVGGRTFRFALNPESMEEARPHRTTALKTKSRIIVEDFQDDIPTLTISGTTGFNPTGQASDRGVNKIKEMKNFIADFSATGGNGKLSKNEFFFHNFTNDESHVVTLAPEGITISQDAQSPLLYRYSMKFIIIRASSEPADADVVNPEIGNKFPTLPDSGNYRPSPNYPKLPTPFPNGETSVPIPTRPSGDGSVGDDVYNKGNGGSYNPKNDNATVNPQISNGGAYNYGTTGLGYSIGYYGRWS</sequence>
<evidence type="ECO:0000313" key="3">
    <source>
        <dbReference type="Proteomes" id="UP000026900"/>
    </source>
</evidence>
<accession>A0A024B2A5</accession>
<protein>
    <recommendedName>
        <fullName evidence="4">Baseplate protein</fullName>
    </recommendedName>
</protein>
<dbReference type="InterPro" id="IPR056958">
    <property type="entry name" value="Phage_tail_tube_init_put"/>
</dbReference>
<name>A0A024B2A5_9CAUD</name>
<dbReference type="Proteomes" id="UP000026900">
    <property type="component" value="Segment"/>
</dbReference>
<feature type="region of interest" description="Disordered" evidence="1">
    <location>
        <begin position="187"/>
        <end position="228"/>
    </location>
</feature>
<keyword evidence="3" id="KW-1185">Reference proteome</keyword>
<dbReference type="EMBL" id="KJ489399">
    <property type="protein sequence ID" value="AHZ10123.1"/>
    <property type="molecule type" value="Genomic_DNA"/>
</dbReference>
<evidence type="ECO:0000313" key="2">
    <source>
        <dbReference type="EMBL" id="AHZ10123.1"/>
    </source>
</evidence>
<evidence type="ECO:0008006" key="4">
    <source>
        <dbReference type="Google" id="ProtNLM"/>
    </source>
</evidence>
<organism evidence="2 3">
    <name type="scientific">Bacillus phage Hakuna</name>
    <dbReference type="NCBI Taxonomy" id="1486659"/>
    <lineage>
        <taxon>Viruses</taxon>
        <taxon>Duplodnaviria</taxon>
        <taxon>Heunggongvirae</taxon>
        <taxon>Uroviricota</taxon>
        <taxon>Caudoviricetes</taxon>
        <taxon>Herelleviridae</taxon>
        <taxon>Bastillevirinae</taxon>
        <taxon>Wphvirus</taxon>
        <taxon>Wphvirus hakuna</taxon>
    </lineage>
</organism>
<dbReference type="GeneID" id="19526105"/>
<reference evidence="3" key="1">
    <citation type="submission" date="2014-09" db="EMBL/GenBank/DDBJ databases">
        <authorList>
            <person name="Sauder A.B."/>
            <person name="McKenzie Q.R."/>
            <person name="Temple L.M."/>
            <person name="Alexis B.K."/>
            <person name="Al-Atrache Z."/>
            <person name="Lewis L.O."/>
            <person name="Loesser-Casey K.E."/>
            <person name="Mitchell K.J."/>
        </authorList>
    </citation>
    <scope>NUCLEOTIDE SEQUENCE [LARGE SCALE GENOMIC DNA]</scope>
</reference>
<proteinExistence type="predicted"/>
<dbReference type="RefSeq" id="YP_009036554.1">
    <property type="nucleotide sequence ID" value="NC_024213.1"/>
</dbReference>
<dbReference type="KEGG" id="vg:19526105"/>